<name>A0A8H7AXD3_9EURO</name>
<reference evidence="1" key="1">
    <citation type="submission" date="2020-02" db="EMBL/GenBank/DDBJ databases">
        <authorList>
            <person name="Palmer J.M."/>
        </authorList>
    </citation>
    <scope>NUCLEOTIDE SEQUENCE</scope>
    <source>
        <strain evidence="1">EPUS1.4</strain>
        <tissue evidence="1">Thallus</tissue>
    </source>
</reference>
<gene>
    <name evidence="1" type="ORF">GJ744_011958</name>
</gene>
<accession>A0A8H7AXD3</accession>
<proteinExistence type="predicted"/>
<evidence type="ECO:0000313" key="1">
    <source>
        <dbReference type="EMBL" id="KAF7512855.1"/>
    </source>
</evidence>
<dbReference type="Proteomes" id="UP000606974">
    <property type="component" value="Unassembled WGS sequence"/>
</dbReference>
<comment type="caution">
    <text evidence="1">The sequence shown here is derived from an EMBL/GenBank/DDBJ whole genome shotgun (WGS) entry which is preliminary data.</text>
</comment>
<dbReference type="EMBL" id="JAACFV010000009">
    <property type="protein sequence ID" value="KAF7512855.1"/>
    <property type="molecule type" value="Genomic_DNA"/>
</dbReference>
<dbReference type="OrthoDB" id="9972196at2759"/>
<dbReference type="AlphaFoldDB" id="A0A8H7AXD3"/>
<evidence type="ECO:0000313" key="2">
    <source>
        <dbReference type="Proteomes" id="UP000606974"/>
    </source>
</evidence>
<organism evidence="1 2">
    <name type="scientific">Endocarpon pusillum</name>
    <dbReference type="NCBI Taxonomy" id="364733"/>
    <lineage>
        <taxon>Eukaryota</taxon>
        <taxon>Fungi</taxon>
        <taxon>Dikarya</taxon>
        <taxon>Ascomycota</taxon>
        <taxon>Pezizomycotina</taxon>
        <taxon>Eurotiomycetes</taxon>
        <taxon>Chaetothyriomycetidae</taxon>
        <taxon>Verrucariales</taxon>
        <taxon>Verrucariaceae</taxon>
        <taxon>Endocarpon</taxon>
    </lineage>
</organism>
<protein>
    <recommendedName>
        <fullName evidence="3">CMP/dCMP-type deaminase domain-containing protein</fullName>
    </recommendedName>
</protein>
<sequence length="187" mass="20972">MLVPVAKNILKARKLTERLDSRLNGADLYVVRQAWQHRKMKRNSQPELKHDDALSSIRSDLSETLSAPCPPKGPLSLYDELQCSAPPPPKLALQEGSQCEPQLSATSSRPCYRCISYMERAGIRRVFWTNEDGYWEGGKVRDLADALGLKEASNGASEVTSAGIFITKHEILLLRRQMGNHQGQKER</sequence>
<evidence type="ECO:0008006" key="3">
    <source>
        <dbReference type="Google" id="ProtNLM"/>
    </source>
</evidence>
<keyword evidence="2" id="KW-1185">Reference proteome</keyword>